<name>A0ACB8CFQ5_DERSI</name>
<sequence>MVKTFSMATLQRVIEQSIASSGEVWLKQRAVIEFLTTEGTSRAQFKAGCKVETLRACGDDFVPYAQKTHLESSGALFTKACPNLKQQIACCMKFTQDCIENVPKIASTLVLGAFKETLDGICTAGSKEHGVYDKAIGCMNSVGAKLNSCWRTFRGHMQKAVVKAPITGVLPHTCCAYHDLVSCADQSLTPCESTGGKELSVGVLERAFGDAVNLVCGEHTKGSEACKALPKLPALGASDRKIDNYIELLAEAAVTFGRKN</sequence>
<reference evidence="1" key="1">
    <citation type="submission" date="2020-05" db="EMBL/GenBank/DDBJ databases">
        <title>Large-scale comparative analyses of tick genomes elucidate their genetic diversity and vector capacities.</title>
        <authorList>
            <person name="Jia N."/>
            <person name="Wang J."/>
            <person name="Shi W."/>
            <person name="Du L."/>
            <person name="Sun Y."/>
            <person name="Zhan W."/>
            <person name="Jiang J."/>
            <person name="Wang Q."/>
            <person name="Zhang B."/>
            <person name="Ji P."/>
            <person name="Sakyi L.B."/>
            <person name="Cui X."/>
            <person name="Yuan T."/>
            <person name="Jiang B."/>
            <person name="Yang W."/>
            <person name="Lam T.T.-Y."/>
            <person name="Chang Q."/>
            <person name="Ding S."/>
            <person name="Wang X."/>
            <person name="Zhu J."/>
            <person name="Ruan X."/>
            <person name="Zhao L."/>
            <person name="Wei J."/>
            <person name="Que T."/>
            <person name="Du C."/>
            <person name="Cheng J."/>
            <person name="Dai P."/>
            <person name="Han X."/>
            <person name="Huang E."/>
            <person name="Gao Y."/>
            <person name="Liu J."/>
            <person name="Shao H."/>
            <person name="Ye R."/>
            <person name="Li L."/>
            <person name="Wei W."/>
            <person name="Wang X."/>
            <person name="Wang C."/>
            <person name="Yang T."/>
            <person name="Huo Q."/>
            <person name="Li W."/>
            <person name="Guo W."/>
            <person name="Chen H."/>
            <person name="Zhou L."/>
            <person name="Ni X."/>
            <person name="Tian J."/>
            <person name="Zhou Y."/>
            <person name="Sheng Y."/>
            <person name="Liu T."/>
            <person name="Pan Y."/>
            <person name="Xia L."/>
            <person name="Li J."/>
            <person name="Zhao F."/>
            <person name="Cao W."/>
        </authorList>
    </citation>
    <scope>NUCLEOTIDE SEQUENCE</scope>
    <source>
        <strain evidence="1">Dsil-2018</strain>
    </source>
</reference>
<keyword evidence="2" id="KW-1185">Reference proteome</keyword>
<protein>
    <submittedName>
        <fullName evidence="1">Uncharacterized protein</fullName>
    </submittedName>
</protein>
<dbReference type="Proteomes" id="UP000821865">
    <property type="component" value="Chromosome 7"/>
</dbReference>
<organism evidence="1 2">
    <name type="scientific">Dermacentor silvarum</name>
    <name type="common">Tick</name>
    <dbReference type="NCBI Taxonomy" id="543639"/>
    <lineage>
        <taxon>Eukaryota</taxon>
        <taxon>Metazoa</taxon>
        <taxon>Ecdysozoa</taxon>
        <taxon>Arthropoda</taxon>
        <taxon>Chelicerata</taxon>
        <taxon>Arachnida</taxon>
        <taxon>Acari</taxon>
        <taxon>Parasitiformes</taxon>
        <taxon>Ixodida</taxon>
        <taxon>Ixodoidea</taxon>
        <taxon>Ixodidae</taxon>
        <taxon>Rhipicephalinae</taxon>
        <taxon>Dermacentor</taxon>
    </lineage>
</organism>
<comment type="caution">
    <text evidence="1">The sequence shown here is derived from an EMBL/GenBank/DDBJ whole genome shotgun (WGS) entry which is preliminary data.</text>
</comment>
<evidence type="ECO:0000313" key="1">
    <source>
        <dbReference type="EMBL" id="KAH7941570.1"/>
    </source>
</evidence>
<gene>
    <name evidence="1" type="ORF">HPB49_014929</name>
</gene>
<accession>A0ACB8CFQ5</accession>
<proteinExistence type="predicted"/>
<dbReference type="EMBL" id="CM023476">
    <property type="protein sequence ID" value="KAH7941570.1"/>
    <property type="molecule type" value="Genomic_DNA"/>
</dbReference>
<evidence type="ECO:0000313" key="2">
    <source>
        <dbReference type="Proteomes" id="UP000821865"/>
    </source>
</evidence>